<dbReference type="Gene3D" id="1.25.40.10">
    <property type="entry name" value="Tetratricopeptide repeat domain"/>
    <property type="match status" value="1"/>
</dbReference>
<reference evidence="1" key="1">
    <citation type="submission" date="2021-01" db="EMBL/GenBank/DDBJ databases">
        <title>Modified the classification status of verrucomicrobia.</title>
        <authorList>
            <person name="Feng X."/>
        </authorList>
    </citation>
    <scope>NUCLEOTIDE SEQUENCE</scope>
    <source>
        <strain evidence="1">KCTC 13126</strain>
    </source>
</reference>
<keyword evidence="2" id="KW-1185">Reference proteome</keyword>
<comment type="caution">
    <text evidence="1">The sequence shown here is derived from an EMBL/GenBank/DDBJ whole genome shotgun (WGS) entry which is preliminary data.</text>
</comment>
<name>A0A934RZL0_9BACT</name>
<protein>
    <recommendedName>
        <fullName evidence="3">Tetratricopeptide repeat protein</fullName>
    </recommendedName>
</protein>
<sequence>MTQPIPPSTQTPFDTSTAQGIQSLLTHLESQEPLWQRHATAIANKANSDNIASVAILPPNQVSVSDWDCPDLILGRLTPEELIEQNPDFPEQLLARYHFLPPFHPQLERLTHQSGHPSRPVLVQERTKSTANASKDLIQVSAESSNAFECLETSQDTPFEPQALSNAEYVVSFCKDNTTNSLIYSSCLVLGIPMFLYTDGSNSLKRFTFKNETVIDCPRLLVKGKARLKDILAPLISWNRKGKNAIERQPLETVFHPSDSYLSNKYSDQWSSSEFSAKTLQVLQRPLEHLRKKTQLRAAKPSLQLIEHILQGSANIESQWQISDYTLKDLAQSFWNLEANEIWAHTFSRILAIKPKLLQSFIGLARANPRLTVVNEAWENAFLTHLNSICQDPSFKPSLLEVFSPSKISSLQAPELIHRYHQNPELQLEGELKKIYDTYSDTFDLASKLAHHIAHLSPTKTGLEDFYALDAKYKRLSPQYYPRYIALYAKKGDWTAAIKRADEYRESCEQPSDLLDSFLAAYLAPSSEGQSLVHQGIEAAQQVLTVDLIQFMDTVCKNKLATMNDHQCFARCLCFLGEFDRAIDQIENAIKAIPQSFIPHATLSVWLWQLGEETKAKQLLEKETIDPHASDIHALCSLIHLNLLYGDSDQAIQAIEEREDDLKLMTTTYSGYAWSLQLLFSFSKLAGNESLAQTFQQFLTRVAPDRINFLHSFQDLQPFPHEATRERLNQIVEAPLKYWP</sequence>
<dbReference type="SUPFAM" id="SSF48452">
    <property type="entry name" value="TPR-like"/>
    <property type="match status" value="1"/>
</dbReference>
<accession>A0A934RZL0</accession>
<organism evidence="1 2">
    <name type="scientific">Pelagicoccus mobilis</name>
    <dbReference type="NCBI Taxonomy" id="415221"/>
    <lineage>
        <taxon>Bacteria</taxon>
        <taxon>Pseudomonadati</taxon>
        <taxon>Verrucomicrobiota</taxon>
        <taxon>Opitutia</taxon>
        <taxon>Puniceicoccales</taxon>
        <taxon>Pelagicoccaceae</taxon>
        <taxon>Pelagicoccus</taxon>
    </lineage>
</organism>
<dbReference type="Proteomes" id="UP000617628">
    <property type="component" value="Unassembled WGS sequence"/>
</dbReference>
<proteinExistence type="predicted"/>
<dbReference type="InterPro" id="IPR011990">
    <property type="entry name" value="TPR-like_helical_dom_sf"/>
</dbReference>
<dbReference type="RefSeq" id="WP_200356446.1">
    <property type="nucleotide sequence ID" value="NZ_JAENIL010000027.1"/>
</dbReference>
<dbReference type="AlphaFoldDB" id="A0A934RZL0"/>
<evidence type="ECO:0008006" key="3">
    <source>
        <dbReference type="Google" id="ProtNLM"/>
    </source>
</evidence>
<evidence type="ECO:0000313" key="1">
    <source>
        <dbReference type="EMBL" id="MBK1878234.1"/>
    </source>
</evidence>
<evidence type="ECO:0000313" key="2">
    <source>
        <dbReference type="Proteomes" id="UP000617628"/>
    </source>
</evidence>
<gene>
    <name evidence="1" type="ORF">JIN87_15245</name>
</gene>
<dbReference type="EMBL" id="JAENIL010000027">
    <property type="protein sequence ID" value="MBK1878234.1"/>
    <property type="molecule type" value="Genomic_DNA"/>
</dbReference>